<name>A0A8A4Z7P9_9MICO</name>
<evidence type="ECO:0000313" key="2">
    <source>
        <dbReference type="Proteomes" id="UP000663937"/>
    </source>
</evidence>
<reference evidence="1" key="1">
    <citation type="submission" date="2021-03" db="EMBL/GenBank/DDBJ databases">
        <title>Pengzhenrongella sicca gen. nov., sp. nov., a new member of suborder Micrococcineae isolated from High-Arctic tundra soil.</title>
        <authorList>
            <person name="Peng F."/>
        </authorList>
    </citation>
    <scope>NUCLEOTIDE SEQUENCE</scope>
    <source>
        <strain evidence="1">LRZ-2</strain>
    </source>
</reference>
<gene>
    <name evidence="1" type="ORF">J4E96_10390</name>
</gene>
<dbReference type="EMBL" id="CP071868">
    <property type="protein sequence ID" value="QTE27834.1"/>
    <property type="molecule type" value="Genomic_DNA"/>
</dbReference>
<organism evidence="1 2">
    <name type="scientific">Pengzhenrongella sicca</name>
    <dbReference type="NCBI Taxonomy" id="2819238"/>
    <lineage>
        <taxon>Bacteria</taxon>
        <taxon>Bacillati</taxon>
        <taxon>Actinomycetota</taxon>
        <taxon>Actinomycetes</taxon>
        <taxon>Micrococcales</taxon>
        <taxon>Pengzhenrongella</taxon>
    </lineage>
</organism>
<proteinExistence type="predicted"/>
<sequence>MLWFTIWTLLVLGTLAGGFFLGRDLWRKGKALLAELGRAGELAEALSARADELAELAQTPAPGHDLFADRSGPLERLAVLRTERAGRREVRRLRNDRIVRGWRAYTR</sequence>
<protein>
    <submittedName>
        <fullName evidence="1">Uncharacterized protein</fullName>
    </submittedName>
</protein>
<dbReference type="Proteomes" id="UP000663937">
    <property type="component" value="Chromosome"/>
</dbReference>
<keyword evidence="2" id="KW-1185">Reference proteome</keyword>
<dbReference type="KEGG" id="psic:J4E96_10390"/>
<dbReference type="RefSeq" id="WP_227422048.1">
    <property type="nucleotide sequence ID" value="NZ_CP071868.1"/>
</dbReference>
<accession>A0A8A4Z7P9</accession>
<dbReference type="AlphaFoldDB" id="A0A8A4Z7P9"/>
<evidence type="ECO:0000313" key="1">
    <source>
        <dbReference type="EMBL" id="QTE27834.1"/>
    </source>
</evidence>